<dbReference type="eggNOG" id="ENOG502SHI0">
    <property type="taxonomic scope" value="Eukaryota"/>
</dbReference>
<dbReference type="OrthoDB" id="102943at2759"/>
<dbReference type="AlphaFoldDB" id="V9FGP1"/>
<dbReference type="Proteomes" id="UP000018721">
    <property type="component" value="Unassembled WGS sequence"/>
</dbReference>
<feature type="non-terminal residue" evidence="2">
    <location>
        <position position="1"/>
    </location>
</feature>
<protein>
    <submittedName>
        <fullName evidence="2">Uncharacterized protein</fullName>
    </submittedName>
</protein>
<evidence type="ECO:0000256" key="1">
    <source>
        <dbReference type="SAM" id="MobiDB-lite"/>
    </source>
</evidence>
<sequence>HSTICTMATKRSRLDAEDDPGPNSQVEKIKDISSELLHLTTETKRRRQDVAARRAVNADKDVSVVKISLTSFCTEQSKTLPWEEVLKDMNKMVLEAYVLANTHIVRLCHLRLPVEPLTQNFFHQCLSTVSSGRPLGNEHFRASVKLNNSWRAAGAPRASNRHIARGWQHSAALQMKTNSENAVTLNFYRRLHKQIKRSYYIDGSEAYLMLKSILDPVYDGDDVEILAWRARIPRKSNGYLDDKPHLLLPLTFMFRSDIEEWNHRNRETQGYEEIRHFSLLPTKKGFECSHFTMCNLGLRALLKRAGIAVPNEDVWIAEADSWWRKLFKIEKFETVNRKFSGVIETDGKAVCIVLRKPKREIVETALDEKDYDVLWGLDPGRRDLFVATNQFGEKIFCTTREFYEDAHYKKSNQKTKVWQENRPDVLEAVRNMPTKKTASLEQLEAYVKFMTPRIDLLLDFRMHKPFRKLRFRRYILAKKKLRQLCQRLTAQAGRRTIVGLGDWSNTDVSGLIKKCPVGPVNSFRRELKKHCRVESIDEFRTSKLHSVCHREMKNQYSKRLCKKDGVERTLKVHSVLHCTNNGCHGMTVNRDENASKNMLMLLIECKLRSQPRPLAFSRPRTRKQRQVSTGASMQQCVEEACSNLSRTACSGIIILFAL</sequence>
<evidence type="ECO:0000313" key="2">
    <source>
        <dbReference type="EMBL" id="ETI49938.1"/>
    </source>
</evidence>
<gene>
    <name evidence="2" type="ORF">F443_06398</name>
</gene>
<organism evidence="2 3">
    <name type="scientific">Phytophthora nicotianae P1569</name>
    <dbReference type="NCBI Taxonomy" id="1317065"/>
    <lineage>
        <taxon>Eukaryota</taxon>
        <taxon>Sar</taxon>
        <taxon>Stramenopiles</taxon>
        <taxon>Oomycota</taxon>
        <taxon>Peronosporomycetes</taxon>
        <taxon>Peronosporales</taxon>
        <taxon>Peronosporaceae</taxon>
        <taxon>Phytophthora</taxon>
    </lineage>
</organism>
<reference evidence="2 3" key="1">
    <citation type="submission" date="2013-11" db="EMBL/GenBank/DDBJ databases">
        <title>The Genome Sequence of Phytophthora parasitica P1569.</title>
        <authorList>
            <consortium name="The Broad Institute Genomics Platform"/>
            <person name="Russ C."/>
            <person name="Tyler B."/>
            <person name="Panabieres F."/>
            <person name="Shan W."/>
            <person name="Tripathy S."/>
            <person name="Grunwald N."/>
            <person name="Machado M."/>
            <person name="Johnson C.S."/>
            <person name="Arredondo F."/>
            <person name="Hong C."/>
            <person name="Coffey M."/>
            <person name="Young S.K."/>
            <person name="Zeng Q."/>
            <person name="Gargeya S."/>
            <person name="Fitzgerald M."/>
            <person name="Abouelleil A."/>
            <person name="Alvarado L."/>
            <person name="Chapman S.B."/>
            <person name="Gainer-Dewar J."/>
            <person name="Goldberg J."/>
            <person name="Griggs A."/>
            <person name="Gujja S."/>
            <person name="Hansen M."/>
            <person name="Howarth C."/>
            <person name="Imamovic A."/>
            <person name="Ireland A."/>
            <person name="Larimer J."/>
            <person name="McCowan C."/>
            <person name="Murphy C."/>
            <person name="Pearson M."/>
            <person name="Poon T.W."/>
            <person name="Priest M."/>
            <person name="Roberts A."/>
            <person name="Saif S."/>
            <person name="Shea T."/>
            <person name="Sykes S."/>
            <person name="Wortman J."/>
            <person name="Nusbaum C."/>
            <person name="Birren B."/>
        </authorList>
    </citation>
    <scope>NUCLEOTIDE SEQUENCE [LARGE SCALE GENOMIC DNA]</scope>
    <source>
        <strain evidence="2 3">P1569</strain>
    </source>
</reference>
<name>V9FGP1_PHYNI</name>
<dbReference type="EMBL" id="ANIZ01001080">
    <property type="protein sequence ID" value="ETI49938.1"/>
    <property type="molecule type" value="Genomic_DNA"/>
</dbReference>
<comment type="caution">
    <text evidence="2">The sequence shown here is derived from an EMBL/GenBank/DDBJ whole genome shotgun (WGS) entry which is preliminary data.</text>
</comment>
<feature type="region of interest" description="Disordered" evidence="1">
    <location>
        <begin position="1"/>
        <end position="26"/>
    </location>
</feature>
<proteinExistence type="predicted"/>
<accession>V9FGP1</accession>
<evidence type="ECO:0000313" key="3">
    <source>
        <dbReference type="Proteomes" id="UP000018721"/>
    </source>
</evidence>
<keyword evidence="3" id="KW-1185">Reference proteome</keyword>
<dbReference type="HOGENOM" id="CLU_027249_0_0_1"/>